<proteinExistence type="predicted"/>
<reference evidence="1" key="1">
    <citation type="journal article" date="2021" name="Mol. Ecol. Resour.">
        <title>Apolygus lucorum genome provides insights into omnivorousness and mesophyll feeding.</title>
        <authorList>
            <person name="Liu Y."/>
            <person name="Liu H."/>
            <person name="Wang H."/>
            <person name="Huang T."/>
            <person name="Liu B."/>
            <person name="Yang B."/>
            <person name="Yin L."/>
            <person name="Li B."/>
            <person name="Zhang Y."/>
            <person name="Zhang S."/>
            <person name="Jiang F."/>
            <person name="Zhang X."/>
            <person name="Ren Y."/>
            <person name="Wang B."/>
            <person name="Wang S."/>
            <person name="Lu Y."/>
            <person name="Wu K."/>
            <person name="Fan W."/>
            <person name="Wang G."/>
        </authorList>
    </citation>
    <scope>NUCLEOTIDE SEQUENCE</scope>
    <source>
        <strain evidence="1">12Hb</strain>
    </source>
</reference>
<evidence type="ECO:0000313" key="1">
    <source>
        <dbReference type="EMBL" id="KAF6213532.1"/>
    </source>
</evidence>
<organism evidence="1 2">
    <name type="scientific">Apolygus lucorum</name>
    <name type="common">Small green plant bug</name>
    <name type="synonym">Lygocoris lucorum</name>
    <dbReference type="NCBI Taxonomy" id="248454"/>
    <lineage>
        <taxon>Eukaryota</taxon>
        <taxon>Metazoa</taxon>
        <taxon>Ecdysozoa</taxon>
        <taxon>Arthropoda</taxon>
        <taxon>Hexapoda</taxon>
        <taxon>Insecta</taxon>
        <taxon>Pterygota</taxon>
        <taxon>Neoptera</taxon>
        <taxon>Paraneoptera</taxon>
        <taxon>Hemiptera</taxon>
        <taxon>Heteroptera</taxon>
        <taxon>Panheteroptera</taxon>
        <taxon>Cimicomorpha</taxon>
        <taxon>Miridae</taxon>
        <taxon>Mirini</taxon>
        <taxon>Apolygus</taxon>
    </lineage>
</organism>
<dbReference type="AlphaFoldDB" id="A0A6A4JVP9"/>
<protein>
    <submittedName>
        <fullName evidence="1">Uncharacterized protein</fullName>
    </submittedName>
</protein>
<evidence type="ECO:0000313" key="2">
    <source>
        <dbReference type="Proteomes" id="UP000466442"/>
    </source>
</evidence>
<keyword evidence="2" id="KW-1185">Reference proteome</keyword>
<sequence length="96" mass="11067">MKTFTAVLCLAACMAAVFAAEQDDDLDKQWAEHKQAILNRLKDHQSTLEKQLEEQLKSLESLSGDDKDLAQREIDELKVQIERTKYQINKLGQYKN</sequence>
<dbReference type="EMBL" id="WIXP02000003">
    <property type="protein sequence ID" value="KAF6213532.1"/>
    <property type="molecule type" value="Genomic_DNA"/>
</dbReference>
<comment type="caution">
    <text evidence="1">The sequence shown here is derived from an EMBL/GenBank/DDBJ whole genome shotgun (WGS) entry which is preliminary data.</text>
</comment>
<accession>A0A6A4JVP9</accession>
<name>A0A6A4JVP9_APOLU</name>
<dbReference type="Proteomes" id="UP000466442">
    <property type="component" value="Unassembled WGS sequence"/>
</dbReference>
<gene>
    <name evidence="1" type="ORF">GE061_011252</name>
</gene>